<dbReference type="EMBL" id="JBHTLD010000007">
    <property type="protein sequence ID" value="MFD1184895.1"/>
    <property type="molecule type" value="Genomic_DNA"/>
</dbReference>
<evidence type="ECO:0000313" key="2">
    <source>
        <dbReference type="Proteomes" id="UP001597094"/>
    </source>
</evidence>
<reference evidence="2" key="1">
    <citation type="journal article" date="2019" name="Int. J. Syst. Evol. Microbiol.">
        <title>The Global Catalogue of Microorganisms (GCM) 10K type strain sequencing project: providing services to taxonomists for standard genome sequencing and annotation.</title>
        <authorList>
            <consortium name="The Broad Institute Genomics Platform"/>
            <consortium name="The Broad Institute Genome Sequencing Center for Infectious Disease"/>
            <person name="Wu L."/>
            <person name="Ma J."/>
        </authorList>
    </citation>
    <scope>NUCLEOTIDE SEQUENCE [LARGE SCALE GENOMIC DNA]</scope>
    <source>
        <strain evidence="2">JCM 31319</strain>
    </source>
</reference>
<proteinExistence type="predicted"/>
<dbReference type="Proteomes" id="UP001597094">
    <property type="component" value="Unassembled WGS sequence"/>
</dbReference>
<gene>
    <name evidence="1" type="ORF">ACFQ2O_01670</name>
</gene>
<keyword evidence="2" id="KW-1185">Reference proteome</keyword>
<name>A0ABW3SMY3_9BACT</name>
<dbReference type="RefSeq" id="WP_377522401.1">
    <property type="nucleotide sequence ID" value="NZ_JBHTLD010000007.1"/>
</dbReference>
<sequence length="65" mass="7259">MKHTLLKVTPFIEVEKLSFTKTVAAEPTTEKVTVMYGEMLLGELTEQQVQQLKAILVPPVDKSSL</sequence>
<comment type="caution">
    <text evidence="1">The sequence shown here is derived from an EMBL/GenBank/DDBJ whole genome shotgun (WGS) entry which is preliminary data.</text>
</comment>
<evidence type="ECO:0000313" key="1">
    <source>
        <dbReference type="EMBL" id="MFD1184895.1"/>
    </source>
</evidence>
<organism evidence="1 2">
    <name type="scientific">Pontibacter rugosus</name>
    <dbReference type="NCBI Taxonomy" id="1745966"/>
    <lineage>
        <taxon>Bacteria</taxon>
        <taxon>Pseudomonadati</taxon>
        <taxon>Bacteroidota</taxon>
        <taxon>Cytophagia</taxon>
        <taxon>Cytophagales</taxon>
        <taxon>Hymenobacteraceae</taxon>
        <taxon>Pontibacter</taxon>
    </lineage>
</organism>
<accession>A0ABW3SMY3</accession>
<protein>
    <submittedName>
        <fullName evidence="1">Uncharacterized protein</fullName>
    </submittedName>
</protein>